<evidence type="ECO:0000256" key="1">
    <source>
        <dbReference type="SAM" id="Phobius"/>
    </source>
</evidence>
<dbReference type="Proteomes" id="UP000034022">
    <property type="component" value="Unassembled WGS sequence"/>
</dbReference>
<evidence type="ECO:0008006" key="4">
    <source>
        <dbReference type="Google" id="ProtNLM"/>
    </source>
</evidence>
<dbReference type="EMBL" id="LBUU01000001">
    <property type="protein sequence ID" value="KKQ71119.1"/>
    <property type="molecule type" value="Genomic_DNA"/>
</dbReference>
<keyword evidence="1" id="KW-1133">Transmembrane helix</keyword>
<name>A0A0G0MBL1_9BACT</name>
<keyword evidence="1" id="KW-0812">Transmembrane</keyword>
<evidence type="ECO:0000313" key="3">
    <source>
        <dbReference type="Proteomes" id="UP000034022"/>
    </source>
</evidence>
<gene>
    <name evidence="2" type="ORF">US91_C0001G0046</name>
</gene>
<sequence length="322" mass="36927">MFAKRIKMIIIVILFFSCFRLVQAEEGGIVISPYVIDEKAKASEQIERMIKIKNNTEFKVDLYPMVNDVSSEGGKQEFIDPGKLDKSTSLARWIRIQRGAIQLMPGEETEMPFKIEVNASAVPGKRYAIVSFPAGANTEVAAENLKKNNTTSLLINLEIEDVSVEKAQLITFEAERTTFFKWPVKFNASLKNTGTVDLAPKGTISIFNRRGQYLEKIDVNPENINILSGETKDFYITWDKNRGIGKFKAKLELEYGDKEKHDLADTVYFWILPLPFVLFFIGGLFISVSVLVYYLFRRTYIHHQHKHEDEEEDVVINLRKLE</sequence>
<feature type="transmembrane region" description="Helical" evidence="1">
    <location>
        <begin position="267"/>
        <end position="296"/>
    </location>
</feature>
<organism evidence="2 3">
    <name type="scientific">Candidatus Falkowbacteria bacterium GW2011_GWE1_38_31</name>
    <dbReference type="NCBI Taxonomy" id="1618638"/>
    <lineage>
        <taxon>Bacteria</taxon>
        <taxon>Candidatus Falkowiibacteriota</taxon>
    </lineage>
</organism>
<evidence type="ECO:0000313" key="2">
    <source>
        <dbReference type="EMBL" id="KKQ71119.1"/>
    </source>
</evidence>
<keyword evidence="1" id="KW-0472">Membrane</keyword>
<dbReference type="AlphaFoldDB" id="A0A0G0MBL1"/>
<accession>A0A0G0MBL1</accession>
<protein>
    <recommendedName>
        <fullName evidence="4">DUF916 domain-containing protein</fullName>
    </recommendedName>
</protein>
<comment type="caution">
    <text evidence="2">The sequence shown here is derived from an EMBL/GenBank/DDBJ whole genome shotgun (WGS) entry which is preliminary data.</text>
</comment>
<reference evidence="2 3" key="1">
    <citation type="journal article" date="2015" name="Nature">
        <title>rRNA introns, odd ribosomes, and small enigmatic genomes across a large radiation of phyla.</title>
        <authorList>
            <person name="Brown C.T."/>
            <person name="Hug L.A."/>
            <person name="Thomas B.C."/>
            <person name="Sharon I."/>
            <person name="Castelle C.J."/>
            <person name="Singh A."/>
            <person name="Wilkins M.J."/>
            <person name="Williams K.H."/>
            <person name="Banfield J.F."/>
        </authorList>
    </citation>
    <scope>NUCLEOTIDE SEQUENCE [LARGE SCALE GENOMIC DNA]</scope>
</reference>
<dbReference type="PROSITE" id="PS51257">
    <property type="entry name" value="PROKAR_LIPOPROTEIN"/>
    <property type="match status" value="1"/>
</dbReference>
<proteinExistence type="predicted"/>